<evidence type="ECO:0000313" key="10">
    <source>
        <dbReference type="Proteomes" id="UP000000248"/>
    </source>
</evidence>
<dbReference type="PRINTS" id="PR01036">
    <property type="entry name" value="TCRTETB"/>
</dbReference>
<evidence type="ECO:0000256" key="7">
    <source>
        <dbReference type="SAM" id="Phobius"/>
    </source>
</evidence>
<keyword evidence="6 7" id="KW-0472">Membrane</keyword>
<dbReference type="Proteomes" id="UP000000248">
    <property type="component" value="Chromosome"/>
</dbReference>
<comment type="subcellular location">
    <subcellularLocation>
        <location evidence="1">Cell membrane</location>
        <topology evidence="1">Multi-pass membrane protein</topology>
    </subcellularLocation>
</comment>
<protein>
    <submittedName>
        <fullName evidence="9">Drug resistance transporter</fullName>
    </submittedName>
</protein>
<proteinExistence type="predicted"/>
<sequence length="467" mass="50640">MTEPATQQPSRYLPCLLTLAIFMQMLDTTILNTALPSIARSLHESPLSMQSAIVAYALTVALLMPLSGYLCDRYGTRKVFANAMLLFVVGSVLCAAAPSLTFLVLGRMIQGMGGAMLSPVPRVVVMRAYPRNQIVSMLNLIVMPALIGPIIGPLLGGYLVEYAHWSWIFLINLPIGILAILATHRVMPDFTGAANPRLDIVGFLLFAGGALGISLAMETVLHPAGKLFSSLTALLGIVSFYGYWHYARGNPDALYAANLFKVRTYRVGLSGNLVSRLGMSSVPFLLPLLLQVVFGYSASAAGWMLMPIAFAAMFGKMVTLPLISYFGYRRLLIINTRLIGILIMSLALPQPHTSPWLLMPLLAGIGLSNSVQFTSMNTISLADLRIYQTGSGNSLLAVDQQLSISMGITLGAAVLTGFRSSQWIGDDLHLAFRLTFIVIGCITFTSSWVFARLHPYDGQNLLPSEKD</sequence>
<dbReference type="Gene3D" id="1.20.1720.10">
    <property type="entry name" value="Multidrug resistance protein D"/>
    <property type="match status" value="1"/>
</dbReference>
<dbReference type="PANTHER" id="PTHR42718">
    <property type="entry name" value="MAJOR FACILITATOR SUPERFAMILY MULTIDRUG TRANSPORTER MFSC"/>
    <property type="match status" value="1"/>
</dbReference>
<dbReference type="InterPro" id="IPR011701">
    <property type="entry name" value="MFS"/>
</dbReference>
<dbReference type="EMBL" id="CP000513">
    <property type="protein sequence ID" value="ABQ13880.1"/>
    <property type="molecule type" value="Genomic_DNA"/>
</dbReference>
<dbReference type="Pfam" id="PF07690">
    <property type="entry name" value="MFS_1"/>
    <property type="match status" value="1"/>
</dbReference>
<dbReference type="PROSITE" id="PS50850">
    <property type="entry name" value="MFS"/>
    <property type="match status" value="1"/>
</dbReference>
<accession>A5EVP1</accession>
<evidence type="ECO:0000256" key="1">
    <source>
        <dbReference type="ARBA" id="ARBA00004651"/>
    </source>
</evidence>
<dbReference type="GO" id="GO:0022857">
    <property type="term" value="F:transmembrane transporter activity"/>
    <property type="evidence" value="ECO:0007669"/>
    <property type="project" value="InterPro"/>
</dbReference>
<feature type="transmembrane region" description="Helical" evidence="7">
    <location>
        <begin position="12"/>
        <end position="31"/>
    </location>
</feature>
<dbReference type="InterPro" id="IPR020846">
    <property type="entry name" value="MFS_dom"/>
</dbReference>
<dbReference type="CDD" id="cd17503">
    <property type="entry name" value="MFS_LmrB_MDR_like"/>
    <property type="match status" value="1"/>
</dbReference>
<evidence type="ECO:0000256" key="6">
    <source>
        <dbReference type="ARBA" id="ARBA00023136"/>
    </source>
</evidence>
<keyword evidence="10" id="KW-1185">Reference proteome</keyword>
<evidence type="ECO:0000256" key="4">
    <source>
        <dbReference type="ARBA" id="ARBA00022692"/>
    </source>
</evidence>
<evidence type="ECO:0000259" key="8">
    <source>
        <dbReference type="PROSITE" id="PS50850"/>
    </source>
</evidence>
<feature type="transmembrane region" description="Helical" evidence="7">
    <location>
        <begin position="227"/>
        <end position="244"/>
    </location>
</feature>
<evidence type="ECO:0000313" key="9">
    <source>
        <dbReference type="EMBL" id="ABQ13880.1"/>
    </source>
</evidence>
<dbReference type="KEGG" id="dno:DNO_0505"/>
<dbReference type="HOGENOM" id="CLU_000960_28_0_6"/>
<keyword evidence="2" id="KW-0813">Transport</keyword>
<feature type="transmembrane region" description="Helical" evidence="7">
    <location>
        <begin position="300"/>
        <end position="319"/>
    </location>
</feature>
<feature type="transmembrane region" description="Helical" evidence="7">
    <location>
        <begin position="137"/>
        <end position="159"/>
    </location>
</feature>
<dbReference type="PANTHER" id="PTHR42718:SF46">
    <property type="entry name" value="BLR6921 PROTEIN"/>
    <property type="match status" value="1"/>
</dbReference>
<feature type="transmembrane region" description="Helical" evidence="7">
    <location>
        <begin position="430"/>
        <end position="451"/>
    </location>
</feature>
<dbReference type="InterPro" id="IPR036259">
    <property type="entry name" value="MFS_trans_sf"/>
</dbReference>
<keyword evidence="3" id="KW-1003">Cell membrane</keyword>
<keyword evidence="5 7" id="KW-1133">Transmembrane helix</keyword>
<feature type="transmembrane region" description="Helical" evidence="7">
    <location>
        <begin position="83"/>
        <end position="102"/>
    </location>
</feature>
<dbReference type="GO" id="GO:0005886">
    <property type="term" value="C:plasma membrane"/>
    <property type="evidence" value="ECO:0007669"/>
    <property type="project" value="UniProtKB-SubCell"/>
</dbReference>
<dbReference type="Gene3D" id="1.20.1250.20">
    <property type="entry name" value="MFS general substrate transporter like domains"/>
    <property type="match status" value="1"/>
</dbReference>
<dbReference type="RefSeq" id="WP_012030839.1">
    <property type="nucleotide sequence ID" value="NC_009446.1"/>
</dbReference>
<keyword evidence="4 7" id="KW-0812">Transmembrane</keyword>
<organism evidence="9 10">
    <name type="scientific">Dichelobacter nodosus (strain VCS1703A)</name>
    <dbReference type="NCBI Taxonomy" id="246195"/>
    <lineage>
        <taxon>Bacteria</taxon>
        <taxon>Pseudomonadati</taxon>
        <taxon>Pseudomonadota</taxon>
        <taxon>Gammaproteobacteria</taxon>
        <taxon>Cardiobacteriales</taxon>
        <taxon>Cardiobacteriaceae</taxon>
        <taxon>Dichelobacter</taxon>
    </lineage>
</organism>
<evidence type="ECO:0000256" key="2">
    <source>
        <dbReference type="ARBA" id="ARBA00022448"/>
    </source>
</evidence>
<dbReference type="STRING" id="246195.DNO_0505"/>
<dbReference type="eggNOG" id="COG2814">
    <property type="taxonomic scope" value="Bacteria"/>
</dbReference>
<evidence type="ECO:0000256" key="3">
    <source>
        <dbReference type="ARBA" id="ARBA00022475"/>
    </source>
</evidence>
<name>A5EVP1_DICNV</name>
<gene>
    <name evidence="9" type="ordered locus">DNO_0505</name>
</gene>
<feature type="transmembrane region" description="Helical" evidence="7">
    <location>
        <begin position="51"/>
        <end position="71"/>
    </location>
</feature>
<feature type="transmembrane region" description="Helical" evidence="7">
    <location>
        <begin position="108"/>
        <end position="125"/>
    </location>
</feature>
<dbReference type="AlphaFoldDB" id="A5EVP1"/>
<feature type="transmembrane region" description="Helical" evidence="7">
    <location>
        <begin position="165"/>
        <end position="186"/>
    </location>
</feature>
<feature type="transmembrane region" description="Helical" evidence="7">
    <location>
        <begin position="273"/>
        <end position="294"/>
    </location>
</feature>
<evidence type="ECO:0000256" key="5">
    <source>
        <dbReference type="ARBA" id="ARBA00022989"/>
    </source>
</evidence>
<feature type="domain" description="Major facilitator superfamily (MFS) profile" evidence="8">
    <location>
        <begin position="13"/>
        <end position="458"/>
    </location>
</feature>
<reference evidence="9 10" key="1">
    <citation type="journal article" date="2007" name="Nat. Biotechnol.">
        <title>Genome sequence and identification of candidate vaccine antigens from the animal pathogen Dichelobacter nodosus.</title>
        <authorList>
            <person name="Myers G.S."/>
            <person name="Parker D."/>
            <person name="Al-Hasani K."/>
            <person name="Kennan R.M."/>
            <person name="Seemann T."/>
            <person name="Ren Q."/>
            <person name="Badger J.H."/>
            <person name="Selengut J.D."/>
            <person name="Deboy R.T."/>
            <person name="Tettelin H."/>
            <person name="Boyce J.D."/>
            <person name="McCarl V.P."/>
            <person name="Han X."/>
            <person name="Nelson W.C."/>
            <person name="Madupu R."/>
            <person name="Mohamoud Y."/>
            <person name="Holley T."/>
            <person name="Fedorova N."/>
            <person name="Khouri H."/>
            <person name="Bottomley S.P."/>
            <person name="Whittington R.J."/>
            <person name="Adler B."/>
            <person name="Songer J.G."/>
            <person name="Rood J.I."/>
            <person name="Paulsen I.T."/>
        </authorList>
    </citation>
    <scope>NUCLEOTIDE SEQUENCE [LARGE SCALE GENOMIC DNA]</scope>
    <source>
        <strain evidence="9 10">VCS1703A</strain>
    </source>
</reference>
<feature type="transmembrane region" description="Helical" evidence="7">
    <location>
        <begin position="198"/>
        <end position="221"/>
    </location>
</feature>
<dbReference type="SUPFAM" id="SSF103473">
    <property type="entry name" value="MFS general substrate transporter"/>
    <property type="match status" value="1"/>
</dbReference>